<feature type="region of interest" description="Disordered" evidence="7">
    <location>
        <begin position="557"/>
        <end position="619"/>
    </location>
</feature>
<organism evidence="8 9">
    <name type="scientific">Paralvinella palmiformis</name>
    <dbReference type="NCBI Taxonomy" id="53620"/>
    <lineage>
        <taxon>Eukaryota</taxon>
        <taxon>Metazoa</taxon>
        <taxon>Spiralia</taxon>
        <taxon>Lophotrochozoa</taxon>
        <taxon>Annelida</taxon>
        <taxon>Polychaeta</taxon>
        <taxon>Sedentaria</taxon>
        <taxon>Canalipalpata</taxon>
        <taxon>Terebellida</taxon>
        <taxon>Terebelliformia</taxon>
        <taxon>Alvinellidae</taxon>
        <taxon>Paralvinella</taxon>
    </lineage>
</organism>
<evidence type="ECO:0000256" key="2">
    <source>
        <dbReference type="ARBA" id="ARBA00022692"/>
    </source>
</evidence>
<dbReference type="GO" id="GO:0005254">
    <property type="term" value="F:chloride channel activity"/>
    <property type="evidence" value="ECO:0007669"/>
    <property type="project" value="UniProtKB-KW"/>
</dbReference>
<evidence type="ECO:0000256" key="1">
    <source>
        <dbReference type="ARBA" id="ARBA00004370"/>
    </source>
</evidence>
<reference evidence="8" key="1">
    <citation type="journal article" date="2023" name="Mol. Biol. Evol.">
        <title>Third-Generation Sequencing Reveals the Adaptive Role of the Epigenome in Three Deep-Sea Polychaetes.</title>
        <authorList>
            <person name="Perez M."/>
            <person name="Aroh O."/>
            <person name="Sun Y."/>
            <person name="Lan Y."/>
            <person name="Juniper S.K."/>
            <person name="Young C.R."/>
            <person name="Angers B."/>
            <person name="Qian P.Y."/>
        </authorList>
    </citation>
    <scope>NUCLEOTIDE SEQUENCE</scope>
    <source>
        <strain evidence="8">P08H-3</strain>
    </source>
</reference>
<keyword evidence="6" id="KW-0406">Ion transport</keyword>
<keyword evidence="3 6" id="KW-1133">Transmembrane helix</keyword>
<feature type="compositionally biased region" description="Polar residues" evidence="7">
    <location>
        <begin position="564"/>
        <end position="585"/>
    </location>
</feature>
<evidence type="ECO:0000313" key="8">
    <source>
        <dbReference type="EMBL" id="KAK2159782.1"/>
    </source>
</evidence>
<keyword evidence="6" id="KW-0407">Ion channel</keyword>
<comment type="caution">
    <text evidence="8">The sequence shown here is derived from an EMBL/GenBank/DDBJ whole genome shotgun (WGS) entry which is preliminary data.</text>
</comment>
<sequence length="642" mass="73175">MTITYTGRVANARLGSFSRLLFHWRGSIYKLMYKEMVIFCILYATLSLIYRLALTEDHKRVFESISRYCKTFTDLIPMSFILGFYVSIVVKRWWSQYTKIPWPDRIMMYLSTCVEGDDTYGKLVRRTIVRYLTLGSIIVFQSTSVCVKKRFPTMEHIIEAGVITQQEAKELEEVDSPHGIWWIPFLWICNILKDARQKGRILDNFLFKTLLDEVMAYRGNLGDLYGYDWISVPLVYTQVTTLAVYIFFLGALFGQQFLDPTKGYPGHNVDLYVPFFTVLQFFFYMGWLKVAEQLINPFGEDDDDFEMNWIIDRNLQVSLLSVDELHNFYPKLEKDIYFDEHAPEFLPYTKSSISTKIEPHMGSTADLSVSTEGMRTINPMETIPEDILTRSNRYINHVTGINTPFTVSPQPSPSKQKRFQQNLTIGMRSPNSISKSTMEGLPVRSQSGRFHIQPANQALTCKAQSYIEHWLHRADNKQSATLQPDTPTTDGLLSRPLSLFQSVTHDDGSMVFSIDMDAPKETKSEVVPSPRQEHINFIPEKQTTDCPVRRPHIQMSSEDVRTTGEPTSGVQANSAQVAATDNSQIGEKPAECSSSDDDRSRHTSSSDGSFCYGQKNGNGLVTVSSLTPLLRDMETQLPVSNA</sequence>
<dbReference type="InterPro" id="IPR021134">
    <property type="entry name" value="Bestrophin-like"/>
</dbReference>
<dbReference type="EMBL" id="JAODUP010000146">
    <property type="protein sequence ID" value="KAK2159782.1"/>
    <property type="molecule type" value="Genomic_DNA"/>
</dbReference>
<dbReference type="Proteomes" id="UP001208570">
    <property type="component" value="Unassembled WGS sequence"/>
</dbReference>
<evidence type="ECO:0000256" key="4">
    <source>
        <dbReference type="ARBA" id="ARBA00023136"/>
    </source>
</evidence>
<comment type="subcellular location">
    <subcellularLocation>
        <location evidence="6">Cell membrane</location>
        <topology evidence="6">Multi-pass membrane protein</topology>
    </subcellularLocation>
    <subcellularLocation>
        <location evidence="1">Membrane</location>
    </subcellularLocation>
</comment>
<dbReference type="AlphaFoldDB" id="A0AAD9JV83"/>
<feature type="transmembrane region" description="Helical" evidence="6">
    <location>
        <begin position="271"/>
        <end position="288"/>
    </location>
</feature>
<evidence type="ECO:0000256" key="7">
    <source>
        <dbReference type="SAM" id="MobiDB-lite"/>
    </source>
</evidence>
<keyword evidence="6" id="KW-0869">Chloride channel</keyword>
<accession>A0AAD9JV83</accession>
<keyword evidence="6" id="KW-0813">Transport</keyword>
<feature type="transmembrane region" description="Helical" evidence="6">
    <location>
        <begin position="128"/>
        <end position="147"/>
    </location>
</feature>
<evidence type="ECO:0000256" key="5">
    <source>
        <dbReference type="ARBA" id="ARBA00034769"/>
    </source>
</evidence>
<protein>
    <recommendedName>
        <fullName evidence="6">Bestrophin homolog</fullName>
    </recommendedName>
</protein>
<dbReference type="GO" id="GO:0005886">
    <property type="term" value="C:plasma membrane"/>
    <property type="evidence" value="ECO:0007669"/>
    <property type="project" value="UniProtKB-SubCell"/>
</dbReference>
<comment type="similarity">
    <text evidence="5 6">Belongs to the anion channel-forming bestrophin (TC 1.A.46) family. Calcium-sensitive chloride channel subfamily.</text>
</comment>
<feature type="transmembrane region" description="Helical" evidence="6">
    <location>
        <begin position="36"/>
        <end position="54"/>
    </location>
</feature>
<evidence type="ECO:0000313" key="9">
    <source>
        <dbReference type="Proteomes" id="UP001208570"/>
    </source>
</evidence>
<name>A0AAD9JV83_9ANNE</name>
<keyword evidence="4 6" id="KW-0472">Membrane</keyword>
<comment type="function">
    <text evidence="6">Forms chloride channels.</text>
</comment>
<evidence type="ECO:0000256" key="3">
    <source>
        <dbReference type="ARBA" id="ARBA00022989"/>
    </source>
</evidence>
<evidence type="ECO:0000256" key="6">
    <source>
        <dbReference type="RuleBase" id="RU363126"/>
    </source>
</evidence>
<dbReference type="InterPro" id="IPR000615">
    <property type="entry name" value="Bestrophin"/>
</dbReference>
<feature type="transmembrane region" description="Helical" evidence="6">
    <location>
        <begin position="75"/>
        <end position="94"/>
    </location>
</feature>
<keyword evidence="6" id="KW-0868">Chloride</keyword>
<dbReference type="Pfam" id="PF01062">
    <property type="entry name" value="Bestrophin"/>
    <property type="match status" value="1"/>
</dbReference>
<keyword evidence="2 6" id="KW-0812">Transmembrane</keyword>
<dbReference type="PANTHER" id="PTHR10736:SF0">
    <property type="entry name" value="BESTROPHIN HOMOLOG"/>
    <property type="match status" value="1"/>
</dbReference>
<dbReference type="PANTHER" id="PTHR10736">
    <property type="entry name" value="BESTROPHIN"/>
    <property type="match status" value="1"/>
</dbReference>
<keyword evidence="9" id="KW-1185">Reference proteome</keyword>
<feature type="transmembrane region" description="Helical" evidence="6">
    <location>
        <begin position="227"/>
        <end position="251"/>
    </location>
</feature>
<gene>
    <name evidence="8" type="ORF">LSH36_146g01058</name>
</gene>
<dbReference type="GO" id="GO:0034707">
    <property type="term" value="C:chloride channel complex"/>
    <property type="evidence" value="ECO:0007669"/>
    <property type="project" value="UniProtKB-KW"/>
</dbReference>
<keyword evidence="6" id="KW-1003">Cell membrane</keyword>
<proteinExistence type="inferred from homology"/>